<evidence type="ECO:0000313" key="3">
    <source>
        <dbReference type="Proteomes" id="UP001500443"/>
    </source>
</evidence>
<reference evidence="2 3" key="1">
    <citation type="journal article" date="2019" name="Int. J. Syst. Evol. Microbiol.">
        <title>The Global Catalogue of Microorganisms (GCM) 10K type strain sequencing project: providing services to taxonomists for standard genome sequencing and annotation.</title>
        <authorList>
            <consortium name="The Broad Institute Genomics Platform"/>
            <consortium name="The Broad Institute Genome Sequencing Center for Infectious Disease"/>
            <person name="Wu L."/>
            <person name="Ma J."/>
        </authorList>
    </citation>
    <scope>NUCLEOTIDE SEQUENCE [LARGE SCALE GENOMIC DNA]</scope>
    <source>
        <strain evidence="2 3">JCM 15481</strain>
    </source>
</reference>
<accession>A0ABN2ZE15</accession>
<organism evidence="2 3">
    <name type="scientific">Streptomyces synnematoformans</name>
    <dbReference type="NCBI Taxonomy" id="415721"/>
    <lineage>
        <taxon>Bacteria</taxon>
        <taxon>Bacillati</taxon>
        <taxon>Actinomycetota</taxon>
        <taxon>Actinomycetes</taxon>
        <taxon>Kitasatosporales</taxon>
        <taxon>Streptomycetaceae</taxon>
        <taxon>Streptomyces</taxon>
    </lineage>
</organism>
<feature type="region of interest" description="Disordered" evidence="1">
    <location>
        <begin position="1"/>
        <end position="22"/>
    </location>
</feature>
<comment type="caution">
    <text evidence="2">The sequence shown here is derived from an EMBL/GenBank/DDBJ whole genome shotgun (WGS) entry which is preliminary data.</text>
</comment>
<evidence type="ECO:0000256" key="1">
    <source>
        <dbReference type="SAM" id="MobiDB-lite"/>
    </source>
</evidence>
<keyword evidence="3" id="KW-1185">Reference proteome</keyword>
<name>A0ABN2ZE15_9ACTN</name>
<gene>
    <name evidence="2" type="ORF">GCM10009802_51100</name>
</gene>
<sequence>MDTPDSGPLTQPSMTLRVSRDSGRRWGRQKRFYARDCEPLDTLSWPPCRCPRCRRGKP</sequence>
<protein>
    <submittedName>
        <fullName evidence="2">Uncharacterized protein</fullName>
    </submittedName>
</protein>
<evidence type="ECO:0000313" key="2">
    <source>
        <dbReference type="EMBL" id="GAA2140770.1"/>
    </source>
</evidence>
<dbReference type="EMBL" id="BAAAPF010000224">
    <property type="protein sequence ID" value="GAA2140770.1"/>
    <property type="molecule type" value="Genomic_DNA"/>
</dbReference>
<proteinExistence type="predicted"/>
<dbReference type="Proteomes" id="UP001500443">
    <property type="component" value="Unassembled WGS sequence"/>
</dbReference>